<dbReference type="PANTHER" id="PTHR30151:SF0">
    <property type="entry name" value="ABC TRANSPORTER PERMEASE PROTEIN MJ0413-RELATED"/>
    <property type="match status" value="1"/>
</dbReference>
<dbReference type="Proteomes" id="UP000220914">
    <property type="component" value="Unassembled WGS sequence"/>
</dbReference>
<comment type="caution">
    <text evidence="10">The sequence shown here is derived from an EMBL/GenBank/DDBJ whole genome shotgun (WGS) entry which is preliminary data.</text>
</comment>
<protein>
    <recommendedName>
        <fullName evidence="8">ABC transmembrane type-1 domain-containing protein</fullName>
    </recommendedName>
</protein>
<feature type="transmembrane region" description="Helical" evidence="7">
    <location>
        <begin position="204"/>
        <end position="223"/>
    </location>
</feature>
<comment type="similarity">
    <text evidence="7">Belongs to the binding-protein-dependent transport system permease family.</text>
</comment>
<feature type="domain" description="ABC transmembrane type-1" evidence="8">
    <location>
        <begin position="71"/>
        <end position="251"/>
    </location>
</feature>
<organism evidence="10 11">
    <name type="scientific">Mycolicibacterium agri</name>
    <name type="common">Mycobacterium agri</name>
    <dbReference type="NCBI Taxonomy" id="36811"/>
    <lineage>
        <taxon>Bacteria</taxon>
        <taxon>Bacillati</taxon>
        <taxon>Actinomycetota</taxon>
        <taxon>Actinomycetes</taxon>
        <taxon>Mycobacteriales</taxon>
        <taxon>Mycobacteriaceae</taxon>
        <taxon>Mycolicibacterium</taxon>
    </lineage>
</organism>
<dbReference type="OrthoDB" id="3173654at2"/>
<name>A0A2A7MW90_MYCAG</name>
<evidence type="ECO:0000313" key="10">
    <source>
        <dbReference type="EMBL" id="PEG35428.1"/>
    </source>
</evidence>
<reference evidence="9" key="3">
    <citation type="submission" date="2020-02" db="EMBL/GenBank/DDBJ databases">
        <authorList>
            <person name="Matsumoto Y."/>
            <person name="Motooka D."/>
            <person name="Nakamura S."/>
        </authorList>
    </citation>
    <scope>NUCLEOTIDE SEQUENCE</scope>
    <source>
        <strain evidence="9">JCM 6377</strain>
    </source>
</reference>
<feature type="transmembrane region" description="Helical" evidence="7">
    <location>
        <begin position="136"/>
        <end position="156"/>
    </location>
</feature>
<evidence type="ECO:0000256" key="3">
    <source>
        <dbReference type="ARBA" id="ARBA00022475"/>
    </source>
</evidence>
<evidence type="ECO:0000256" key="1">
    <source>
        <dbReference type="ARBA" id="ARBA00004651"/>
    </source>
</evidence>
<dbReference type="EMBL" id="BLKS01000004">
    <property type="protein sequence ID" value="GFG55551.1"/>
    <property type="molecule type" value="Genomic_DNA"/>
</dbReference>
<accession>A0A2A7MW90</accession>
<dbReference type="PROSITE" id="PS50928">
    <property type="entry name" value="ABC_TM1"/>
    <property type="match status" value="1"/>
</dbReference>
<feature type="transmembrane region" description="Helical" evidence="7">
    <location>
        <begin position="230"/>
        <end position="254"/>
    </location>
</feature>
<reference evidence="10 11" key="1">
    <citation type="submission" date="2017-10" db="EMBL/GenBank/DDBJ databases">
        <title>The new phylogeny of genus Mycobacterium.</title>
        <authorList>
            <person name="Tortoli E."/>
            <person name="Trovato A."/>
            <person name="Cirillo D.M."/>
        </authorList>
    </citation>
    <scope>NUCLEOTIDE SEQUENCE [LARGE SCALE GENOMIC DNA]</scope>
    <source>
        <strain evidence="10 11">CCUG37673</strain>
    </source>
</reference>
<keyword evidence="3" id="KW-1003">Cell membrane</keyword>
<dbReference type="GO" id="GO:0055085">
    <property type="term" value="P:transmembrane transport"/>
    <property type="evidence" value="ECO:0007669"/>
    <property type="project" value="InterPro"/>
</dbReference>
<feature type="transmembrane region" description="Helical" evidence="7">
    <location>
        <begin position="78"/>
        <end position="98"/>
    </location>
</feature>
<evidence type="ECO:0000256" key="6">
    <source>
        <dbReference type="ARBA" id="ARBA00023136"/>
    </source>
</evidence>
<reference evidence="9 12" key="2">
    <citation type="journal article" date="2019" name="Emerg. Microbes Infect.">
        <title>Comprehensive subspecies identification of 175 nontuberculous mycobacteria species based on 7547 genomic profiles.</title>
        <authorList>
            <person name="Matsumoto Y."/>
            <person name="Kinjo T."/>
            <person name="Motooka D."/>
            <person name="Nabeya D."/>
            <person name="Jung N."/>
            <person name="Uechi K."/>
            <person name="Horii T."/>
            <person name="Iida T."/>
            <person name="Fujita J."/>
            <person name="Nakamura S."/>
        </authorList>
    </citation>
    <scope>NUCLEOTIDE SEQUENCE [LARGE SCALE GENOMIC DNA]</scope>
    <source>
        <strain evidence="9 12">JCM 6377</strain>
    </source>
</reference>
<dbReference type="GO" id="GO:0005886">
    <property type="term" value="C:plasma membrane"/>
    <property type="evidence" value="ECO:0007669"/>
    <property type="project" value="UniProtKB-SubCell"/>
</dbReference>
<comment type="subcellular location">
    <subcellularLocation>
        <location evidence="1 7">Cell membrane</location>
        <topology evidence="1 7">Multi-pass membrane protein</topology>
    </subcellularLocation>
</comment>
<evidence type="ECO:0000313" key="12">
    <source>
        <dbReference type="Proteomes" id="UP000465302"/>
    </source>
</evidence>
<dbReference type="Proteomes" id="UP000465302">
    <property type="component" value="Unassembled WGS sequence"/>
</dbReference>
<feature type="transmembrane region" description="Helical" evidence="7">
    <location>
        <begin position="105"/>
        <end position="130"/>
    </location>
</feature>
<dbReference type="CDD" id="cd06261">
    <property type="entry name" value="TM_PBP2"/>
    <property type="match status" value="1"/>
</dbReference>
<keyword evidence="6 7" id="KW-0472">Membrane</keyword>
<dbReference type="InterPro" id="IPR000515">
    <property type="entry name" value="MetI-like"/>
</dbReference>
<dbReference type="Pfam" id="PF00528">
    <property type="entry name" value="BPD_transp_1"/>
    <property type="match status" value="1"/>
</dbReference>
<feature type="transmembrane region" description="Helical" evidence="7">
    <location>
        <begin position="21"/>
        <end position="43"/>
    </location>
</feature>
<proteinExistence type="inferred from homology"/>
<dbReference type="PANTHER" id="PTHR30151">
    <property type="entry name" value="ALKANE SULFONATE ABC TRANSPORTER-RELATED, MEMBRANE SUBUNIT"/>
    <property type="match status" value="1"/>
</dbReference>
<evidence type="ECO:0000256" key="2">
    <source>
        <dbReference type="ARBA" id="ARBA00022448"/>
    </source>
</evidence>
<dbReference type="RefSeq" id="WP_097942175.1">
    <property type="nucleotide sequence ID" value="NZ_BLKS01000004.1"/>
</dbReference>
<dbReference type="InterPro" id="IPR035906">
    <property type="entry name" value="MetI-like_sf"/>
</dbReference>
<feature type="transmembrane region" description="Helical" evidence="7">
    <location>
        <begin position="177"/>
        <end position="198"/>
    </location>
</feature>
<dbReference type="EMBL" id="PDCP01000045">
    <property type="protein sequence ID" value="PEG35428.1"/>
    <property type="molecule type" value="Genomic_DNA"/>
</dbReference>
<dbReference type="AlphaFoldDB" id="A0A2A7MW90"/>
<evidence type="ECO:0000256" key="7">
    <source>
        <dbReference type="RuleBase" id="RU363032"/>
    </source>
</evidence>
<dbReference type="SUPFAM" id="SSF161098">
    <property type="entry name" value="MetI-like"/>
    <property type="match status" value="1"/>
</dbReference>
<gene>
    <name evidence="10" type="ORF">CQY20_21825</name>
    <name evidence="9" type="ORF">MAGR_69920</name>
</gene>
<evidence type="ECO:0000313" key="11">
    <source>
        <dbReference type="Proteomes" id="UP000220914"/>
    </source>
</evidence>
<evidence type="ECO:0000256" key="5">
    <source>
        <dbReference type="ARBA" id="ARBA00022989"/>
    </source>
</evidence>
<sequence length="263" mass="28170">MADTHVATEARQRIPLNGWMTTLSPVATFIVVLAVWQLVAVTIEPGWLPPLTDIFDQMWSHIADGSFVAAGVSTLRTLVIGLLITMAIAAALAALLGLSDLIDEALTTVLGGLMAVPTVALIPIFVFIWGLSETSVVMSVVSFALLPLTLQWATALREVPDPLIEMSRSFGANRFQLAWTIYLPSVAPLLLTGLRVAIVQAIKGVISAEVIIGTIGIGKLLIVESSTFDIAGVWAVIVLIIIASLISYAVLMWLETRASRWAD</sequence>
<keyword evidence="11" id="KW-1185">Reference proteome</keyword>
<evidence type="ECO:0000313" key="9">
    <source>
        <dbReference type="EMBL" id="GFG55551.1"/>
    </source>
</evidence>
<keyword evidence="5 7" id="KW-1133">Transmembrane helix</keyword>
<evidence type="ECO:0000256" key="4">
    <source>
        <dbReference type="ARBA" id="ARBA00022692"/>
    </source>
</evidence>
<dbReference type="Gene3D" id="1.10.3720.10">
    <property type="entry name" value="MetI-like"/>
    <property type="match status" value="1"/>
</dbReference>
<evidence type="ECO:0000259" key="8">
    <source>
        <dbReference type="PROSITE" id="PS50928"/>
    </source>
</evidence>
<keyword evidence="4 7" id="KW-0812">Transmembrane</keyword>
<keyword evidence="2 7" id="KW-0813">Transport</keyword>